<feature type="transmembrane region" description="Helical" evidence="2">
    <location>
        <begin position="273"/>
        <end position="294"/>
    </location>
</feature>
<feature type="domain" description="Brl1/Brr6" evidence="3">
    <location>
        <begin position="162"/>
        <end position="295"/>
    </location>
</feature>
<keyword evidence="2" id="KW-0472">Membrane</keyword>
<sequence length="337" mass="36585">MAYVRGTQAPMELEPTPGRCTSCAHAASVFDAPPEAPGDVSLMDVEESDAQPTFTELAVGDASAAVPGLRSRKEASRDVTPTHAPASAPAPAPAPVPAPAPADAHEAPAEETSVVLRDAPRAPRTQARSFSERARDYLYGRARHAPKEPAPRPDLLDRPEVFLTYAQVIFNASILLVFLYLLFCMVYTVQRDVSQKVHEYEIEYLGEIAACTAAYEANRCGTELQAPALTEACATWQRCSARDPTVVGRARVTAETFAEILNGFVDAVSWKTMLFSLLTLSIVVGATNSTLSFFRGSAHARTEPGNNYMAPYYAPYALPPDWDGEPVQRLRARRADE</sequence>
<dbReference type="Pfam" id="PF10104">
    <property type="entry name" value="Brr6_like_C_C"/>
    <property type="match status" value="1"/>
</dbReference>
<proteinExistence type="predicted"/>
<dbReference type="PANTHER" id="PTHR28136">
    <property type="entry name" value="NUCLEUS EXPORT PROTEIN BRR6"/>
    <property type="match status" value="1"/>
</dbReference>
<dbReference type="GO" id="GO:0031965">
    <property type="term" value="C:nuclear membrane"/>
    <property type="evidence" value="ECO:0007669"/>
    <property type="project" value="InterPro"/>
</dbReference>
<dbReference type="GO" id="GO:0055088">
    <property type="term" value="P:lipid homeostasis"/>
    <property type="evidence" value="ECO:0007669"/>
    <property type="project" value="InterPro"/>
</dbReference>
<evidence type="ECO:0000313" key="5">
    <source>
        <dbReference type="Proteomes" id="UP001214603"/>
    </source>
</evidence>
<dbReference type="EMBL" id="CP119941">
    <property type="protein sequence ID" value="WFD04440.1"/>
    <property type="molecule type" value="Genomic_DNA"/>
</dbReference>
<name>A0AAF0E371_9BASI</name>
<gene>
    <name evidence="4" type="ORF">MOBT1_003150</name>
</gene>
<evidence type="ECO:0000313" key="4">
    <source>
        <dbReference type="EMBL" id="WFD04440.1"/>
    </source>
</evidence>
<evidence type="ECO:0000259" key="3">
    <source>
        <dbReference type="SMART" id="SM01042"/>
    </source>
</evidence>
<dbReference type="SMART" id="SM01042">
    <property type="entry name" value="Brr6_like_C_C"/>
    <property type="match status" value="1"/>
</dbReference>
<feature type="compositionally biased region" description="Pro residues" evidence="1">
    <location>
        <begin position="88"/>
        <end position="100"/>
    </location>
</feature>
<evidence type="ECO:0000256" key="1">
    <source>
        <dbReference type="SAM" id="MobiDB-lite"/>
    </source>
</evidence>
<dbReference type="GO" id="GO:0006998">
    <property type="term" value="P:nuclear envelope organization"/>
    <property type="evidence" value="ECO:0007669"/>
    <property type="project" value="InterPro"/>
</dbReference>
<evidence type="ECO:0000256" key="2">
    <source>
        <dbReference type="SAM" id="Phobius"/>
    </source>
</evidence>
<feature type="transmembrane region" description="Helical" evidence="2">
    <location>
        <begin position="168"/>
        <end position="189"/>
    </location>
</feature>
<dbReference type="InterPro" id="IPR040202">
    <property type="entry name" value="Brl1/Brr6"/>
</dbReference>
<feature type="region of interest" description="Disordered" evidence="1">
    <location>
        <begin position="46"/>
        <end position="129"/>
    </location>
</feature>
<dbReference type="InterPro" id="IPR018767">
    <property type="entry name" value="Brl1/Brr6_dom"/>
</dbReference>
<dbReference type="Proteomes" id="UP001214603">
    <property type="component" value="Chromosome 8"/>
</dbReference>
<dbReference type="AlphaFoldDB" id="A0AAF0E371"/>
<keyword evidence="2" id="KW-1133">Transmembrane helix</keyword>
<keyword evidence="2" id="KW-0812">Transmembrane</keyword>
<organism evidence="4 5">
    <name type="scientific">Malassezia obtusa</name>
    <dbReference type="NCBI Taxonomy" id="76774"/>
    <lineage>
        <taxon>Eukaryota</taxon>
        <taxon>Fungi</taxon>
        <taxon>Dikarya</taxon>
        <taxon>Basidiomycota</taxon>
        <taxon>Ustilaginomycotina</taxon>
        <taxon>Malasseziomycetes</taxon>
        <taxon>Malasseziales</taxon>
        <taxon>Malasseziaceae</taxon>
        <taxon>Malassezia</taxon>
    </lineage>
</organism>
<accession>A0AAF0E371</accession>
<keyword evidence="5" id="KW-1185">Reference proteome</keyword>
<dbReference type="PANTHER" id="PTHR28136:SF1">
    <property type="entry name" value="NUCLEUS EXPORT PROTEIN BRL1"/>
    <property type="match status" value="1"/>
</dbReference>
<reference evidence="4" key="1">
    <citation type="submission" date="2023-03" db="EMBL/GenBank/DDBJ databases">
        <title>Mating type loci evolution in Malassezia.</title>
        <authorList>
            <person name="Coelho M.A."/>
        </authorList>
    </citation>
    <scope>NUCLEOTIDE SEQUENCE</scope>
    <source>
        <strain evidence="4">CBS 7876</strain>
    </source>
</reference>
<protein>
    <recommendedName>
        <fullName evidence="3">Brl1/Brr6 domain-containing protein</fullName>
    </recommendedName>
</protein>